<accession>T2M6Q2</accession>
<dbReference type="InterPro" id="IPR038060">
    <property type="entry name" value="C12orf66-like_central_sf"/>
</dbReference>
<dbReference type="OrthoDB" id="18134at2759"/>
<gene>
    <name evidence="1" type="primary">C12orf66</name>
</gene>
<dbReference type="GO" id="GO:0061462">
    <property type="term" value="P:protein localization to lysosome"/>
    <property type="evidence" value="ECO:0007669"/>
    <property type="project" value="TreeGrafter"/>
</dbReference>
<dbReference type="GO" id="GO:0034198">
    <property type="term" value="P:cellular response to amino acid starvation"/>
    <property type="evidence" value="ECO:0007669"/>
    <property type="project" value="TreeGrafter"/>
</dbReference>
<protein>
    <submittedName>
        <fullName evidence="1">UPF0536 protein C12orf66</fullName>
    </submittedName>
</protein>
<reference evidence="1" key="1">
    <citation type="journal article" date="2013" name="Genome Biol. Evol.">
        <title>Punctuated emergences of genetic and phenotypic innovations in eumetazoan, bilaterian, euteleostome, and hominidae ancestors.</title>
        <authorList>
            <person name="Wenger Y."/>
            <person name="Galliot B."/>
        </authorList>
    </citation>
    <scope>NUCLEOTIDE SEQUENCE</scope>
    <source>
        <tissue evidence="1">Whole animals</tissue>
    </source>
</reference>
<dbReference type="InterPro" id="IPR018544">
    <property type="entry name" value="KICS_2"/>
</dbReference>
<dbReference type="GO" id="GO:1904262">
    <property type="term" value="P:negative regulation of TORC1 signaling"/>
    <property type="evidence" value="ECO:0007669"/>
    <property type="project" value="TreeGrafter"/>
</dbReference>
<dbReference type="OMA" id="PQKFINA"/>
<dbReference type="Pfam" id="PF09404">
    <property type="entry name" value="C12orf66_like"/>
    <property type="match status" value="1"/>
</dbReference>
<organism evidence="1">
    <name type="scientific">Hydra vulgaris</name>
    <name type="common">Hydra</name>
    <name type="synonym">Hydra attenuata</name>
    <dbReference type="NCBI Taxonomy" id="6087"/>
    <lineage>
        <taxon>Eukaryota</taxon>
        <taxon>Metazoa</taxon>
        <taxon>Cnidaria</taxon>
        <taxon>Hydrozoa</taxon>
        <taxon>Hydroidolina</taxon>
        <taxon>Anthoathecata</taxon>
        <taxon>Aplanulata</taxon>
        <taxon>Hydridae</taxon>
        <taxon>Hydra</taxon>
    </lineage>
</organism>
<dbReference type="PANTHER" id="PTHR31581:SF1">
    <property type="entry name" value="KICSTOR SUBUNIT 2"/>
    <property type="match status" value="1"/>
</dbReference>
<sequence>MEFSLKPIPRERALLETFFCTLANFHFDRARESIEREREESKHEPGTLYTNLLSCLISLPNIEKGYFMMLFVERRLLRRETIKPLYLTLLSDLKKHVCVDSEDALHGIDAISFDLSKQLVQFINARICMIDFYENLVRTSWSHTKDRKLISTAISEIISKFDKEFHHPMLDPLKTSFTIEVDVVHYLMRLEIQLAEWDFFESFLLLRECHSKINSWFVVSATSDPREQLFFNKSFFRKKNLELPFLYEWLNRFYEMLISKFAFYFHTTLSSHILQQEKKTLLSRLNVDYVTKLTDFQKKSGAFCISLVLDASKKASTYCGHGYHLPSTIRSPPTGMNSYPSVLNIPDVNIKEHWPNIISMINDNSMTLNVTDKIVHVYDSMLQSSYFLIKVDLLMTLVVTYNTKKKEKDSYVTSILSEIRSQLDLDKLYLMLKNQQKSFNQ</sequence>
<evidence type="ECO:0000313" key="1">
    <source>
        <dbReference type="EMBL" id="CDG67968.1"/>
    </source>
</evidence>
<dbReference type="Gene3D" id="1.10.3450.30">
    <property type="match status" value="1"/>
</dbReference>
<name>T2M6Q2_HYDVU</name>
<dbReference type="PANTHER" id="PTHR31581">
    <property type="entry name" value="KICSTOR COMPLEX PROTEIN C12ORF66"/>
    <property type="match status" value="1"/>
</dbReference>
<dbReference type="AlphaFoldDB" id="T2M6Q2"/>
<dbReference type="SUPFAM" id="SSF160651">
    <property type="entry name" value="FLJ32549 C-terminal domain-like"/>
    <property type="match status" value="1"/>
</dbReference>
<dbReference type="EMBL" id="HAAD01001736">
    <property type="protein sequence ID" value="CDG67968.1"/>
    <property type="molecule type" value="mRNA"/>
</dbReference>
<dbReference type="GO" id="GO:0042149">
    <property type="term" value="P:cellular response to glucose starvation"/>
    <property type="evidence" value="ECO:0007669"/>
    <property type="project" value="TreeGrafter"/>
</dbReference>
<dbReference type="KEGG" id="hmg:100210337"/>
<proteinExistence type="evidence at transcript level"/>
<dbReference type="SUPFAM" id="SSF158548">
    <property type="entry name" value="FLJ32549 domain-like"/>
    <property type="match status" value="1"/>
</dbReference>